<evidence type="ECO:0000256" key="1">
    <source>
        <dbReference type="ARBA" id="ARBA00001255"/>
    </source>
</evidence>
<comment type="caution">
    <text evidence="10">The sequence shown here is derived from an EMBL/GenBank/DDBJ whole genome shotgun (WGS) entry which is preliminary data.</text>
</comment>
<name>A0ABW7N1J4_9FLAO</name>
<evidence type="ECO:0000313" key="11">
    <source>
        <dbReference type="Proteomes" id="UP001610100"/>
    </source>
</evidence>
<dbReference type="Pfam" id="PF23764">
    <property type="entry name" value="Beta-barrel_GLAA-B_II"/>
    <property type="match status" value="1"/>
</dbReference>
<dbReference type="EMBL" id="JBAWKB010000005">
    <property type="protein sequence ID" value="MFH6772946.1"/>
    <property type="molecule type" value="Genomic_DNA"/>
</dbReference>
<evidence type="ECO:0000259" key="8">
    <source>
        <dbReference type="Pfam" id="PF23763"/>
    </source>
</evidence>
<reference evidence="10 11" key="1">
    <citation type="submission" date="2024-02" db="EMBL/GenBank/DDBJ databases">
        <title>A Gaetbulibacter species isolated from tidal flats and genomic insights of their niches.</title>
        <authorList>
            <person name="Ye Y."/>
        </authorList>
    </citation>
    <scope>NUCLEOTIDE SEQUENCE [LARGE SCALE GENOMIC DNA]</scope>
    <source>
        <strain evidence="10 11">KYW382</strain>
    </source>
</reference>
<dbReference type="Gene3D" id="2.160.20.10">
    <property type="entry name" value="Single-stranded right-handed beta-helix, Pectin lyase-like"/>
    <property type="match status" value="2"/>
</dbReference>
<keyword evidence="6" id="KW-0326">Glycosidase</keyword>
<evidence type="ECO:0000313" key="10">
    <source>
        <dbReference type="EMBL" id="MFH6772946.1"/>
    </source>
</evidence>
<dbReference type="Pfam" id="PF23763">
    <property type="entry name" value="Beta-barrel_GLAA-B_I"/>
    <property type="match status" value="1"/>
</dbReference>
<keyword evidence="3 7" id="KW-0732">Signal</keyword>
<gene>
    <name evidence="10" type="ORF">V8G58_13465</name>
</gene>
<comment type="catalytic activity">
    <reaction evidence="1">
        <text>Hydrolysis of terminal, non-reducing alpha-D-galactose residues in alpha-D-galactosides, including galactose oligosaccharides, galactomannans and galactolipids.</text>
        <dbReference type="EC" id="3.2.1.22"/>
    </reaction>
</comment>
<evidence type="ECO:0000256" key="7">
    <source>
        <dbReference type="SAM" id="SignalP"/>
    </source>
</evidence>
<dbReference type="Proteomes" id="UP001610100">
    <property type="component" value="Unassembled WGS sequence"/>
</dbReference>
<evidence type="ECO:0000259" key="9">
    <source>
        <dbReference type="Pfam" id="PF23764"/>
    </source>
</evidence>
<organism evidence="10 11">
    <name type="scientific">Gaetbulibacter aestuarii</name>
    <dbReference type="NCBI Taxonomy" id="1502358"/>
    <lineage>
        <taxon>Bacteria</taxon>
        <taxon>Pseudomonadati</taxon>
        <taxon>Bacteroidota</taxon>
        <taxon>Flavobacteriia</taxon>
        <taxon>Flavobacteriales</taxon>
        <taxon>Flavobacteriaceae</taxon>
        <taxon>Gaetbulibacter</taxon>
    </lineage>
</organism>
<keyword evidence="11" id="KW-1185">Reference proteome</keyword>
<dbReference type="SMART" id="SM00710">
    <property type="entry name" value="PbH1"/>
    <property type="match status" value="4"/>
</dbReference>
<feature type="signal peptide" evidence="7">
    <location>
        <begin position="1"/>
        <end position="20"/>
    </location>
</feature>
<evidence type="ECO:0000256" key="6">
    <source>
        <dbReference type="ARBA" id="ARBA00023295"/>
    </source>
</evidence>
<feature type="domain" description="GLAA-B beta-barrel" evidence="8">
    <location>
        <begin position="137"/>
        <end position="231"/>
    </location>
</feature>
<protein>
    <submittedName>
        <fullName evidence="10">Right-handed parallel beta-helix repeat-containing protein</fullName>
    </submittedName>
</protein>
<sequence length="601" mass="68548">MNKITVIIAIIALSVNYSMAKTSDSIIVKSVEGDMAPIVRKILEEADTEDIHLIFEKGVYKFLPDYAVGKYLEITNHGNGYKRIIFNFDKFRTVTIEGNGAEFIFHGQAMPFLFVGCESINVSNLVIDWDIPFTFLGEVLAINKEEGWRDIKPFKDGFSWQLKNGQIEFPNVDGFNYNYLGSTLAFDPVEKRPVHGAWDIHSKPRWVEKLPDGNLRFHEPLKHYPPVGSLLSSKGDREHDRYAPAFDFKTSSNINLDGIVVHHALGMGFLFERSENIQMNNCGIFLRKGTNRVISTTADATHFCNCKGSILLENCRFENMLDDGTNVHGTYVVIDKIIDNKTLLVKLMHFEQRGFNFAEPGDEVWFIKQPSPERQETNVVSKVKTINDEFIEISFDSPMPQDLKSGDILENKTWNPEFTMRGCTIRNHRARNVVLKTPLKTVIENNIFSSMMASILFRGETFFWFESGAVNDVLIQNNTFEYCTYSGAEHSILYITPRLGKTFDESALYDRNIRFINNTIHNFGNRIVNADRVEGLTIKNNKIIKSFSAKELYPNRPLIQLTNCQNTLIEGNSYEGDCETAIKTDEFSKATLTSKRNKGFK</sequence>
<dbReference type="InterPro" id="IPR056441">
    <property type="entry name" value="Beta-barrel_GLAA-B_II"/>
</dbReference>
<proteinExistence type="predicted"/>
<keyword evidence="4" id="KW-0677">Repeat</keyword>
<comment type="catalytic activity">
    <reaction evidence="2">
        <text>Hydrolysis of terminal, non-reducing branched (1-&gt;3)-alpha-D-galactosidic residues, producing free D-galactose.</text>
        <dbReference type="EC" id="3.2.1.n1"/>
    </reaction>
</comment>
<evidence type="ECO:0000256" key="5">
    <source>
        <dbReference type="ARBA" id="ARBA00022801"/>
    </source>
</evidence>
<dbReference type="SUPFAM" id="SSF51126">
    <property type="entry name" value="Pectin lyase-like"/>
    <property type="match status" value="1"/>
</dbReference>
<feature type="domain" description="GLAA-B beta-barrel" evidence="9">
    <location>
        <begin position="342"/>
        <end position="409"/>
    </location>
</feature>
<evidence type="ECO:0000256" key="4">
    <source>
        <dbReference type="ARBA" id="ARBA00022737"/>
    </source>
</evidence>
<accession>A0ABW7N1J4</accession>
<dbReference type="InterPro" id="IPR011050">
    <property type="entry name" value="Pectin_lyase_fold/virulence"/>
</dbReference>
<dbReference type="InterPro" id="IPR012334">
    <property type="entry name" value="Pectin_lyas_fold"/>
</dbReference>
<feature type="chain" id="PRO_5045380775" evidence="7">
    <location>
        <begin position="21"/>
        <end position="601"/>
    </location>
</feature>
<evidence type="ECO:0000256" key="2">
    <source>
        <dbReference type="ARBA" id="ARBA00001271"/>
    </source>
</evidence>
<dbReference type="InterPro" id="IPR057275">
    <property type="entry name" value="Beta-barrel_GLAA-B_I"/>
</dbReference>
<keyword evidence="5" id="KW-0378">Hydrolase</keyword>
<evidence type="ECO:0000256" key="3">
    <source>
        <dbReference type="ARBA" id="ARBA00022729"/>
    </source>
</evidence>
<dbReference type="RefSeq" id="WP_344742011.1">
    <property type="nucleotide sequence ID" value="NZ_BAABAY010000007.1"/>
</dbReference>
<dbReference type="InterPro" id="IPR006626">
    <property type="entry name" value="PbH1"/>
</dbReference>